<dbReference type="InterPro" id="IPR032675">
    <property type="entry name" value="LRR_dom_sf"/>
</dbReference>
<feature type="compositionally biased region" description="Acidic residues" evidence="1">
    <location>
        <begin position="1121"/>
        <end position="1137"/>
    </location>
</feature>
<accession>L8GVW2</accession>
<dbReference type="Gene3D" id="3.80.10.10">
    <property type="entry name" value="Ribonuclease Inhibitor"/>
    <property type="match status" value="4"/>
</dbReference>
<evidence type="ECO:0000313" key="3">
    <source>
        <dbReference type="Proteomes" id="UP000011083"/>
    </source>
</evidence>
<name>L8GVW2_ACACF</name>
<dbReference type="EMBL" id="KB007974">
    <property type="protein sequence ID" value="ELR17374.1"/>
    <property type="molecule type" value="Genomic_DNA"/>
</dbReference>
<dbReference type="STRING" id="1257118.L8GVW2"/>
<dbReference type="GeneID" id="14918008"/>
<organism evidence="2 3">
    <name type="scientific">Acanthamoeba castellanii (strain ATCC 30010 / Neff)</name>
    <dbReference type="NCBI Taxonomy" id="1257118"/>
    <lineage>
        <taxon>Eukaryota</taxon>
        <taxon>Amoebozoa</taxon>
        <taxon>Discosea</taxon>
        <taxon>Longamoebia</taxon>
        <taxon>Centramoebida</taxon>
        <taxon>Acanthamoebidae</taxon>
        <taxon>Acanthamoeba</taxon>
    </lineage>
</organism>
<dbReference type="SUPFAM" id="SSF52047">
    <property type="entry name" value="RNI-like"/>
    <property type="match status" value="3"/>
</dbReference>
<feature type="compositionally biased region" description="Gly residues" evidence="1">
    <location>
        <begin position="1047"/>
        <end position="1057"/>
    </location>
</feature>
<feature type="region of interest" description="Disordered" evidence="1">
    <location>
        <begin position="852"/>
        <end position="892"/>
    </location>
</feature>
<dbReference type="PANTHER" id="PTHR13382:SF68">
    <property type="entry name" value="AT02704P"/>
    <property type="match status" value="1"/>
</dbReference>
<dbReference type="GO" id="GO:0005737">
    <property type="term" value="C:cytoplasm"/>
    <property type="evidence" value="ECO:0007669"/>
    <property type="project" value="TreeGrafter"/>
</dbReference>
<feature type="compositionally biased region" description="Basic and acidic residues" evidence="1">
    <location>
        <begin position="1058"/>
        <end position="1073"/>
    </location>
</feature>
<keyword evidence="3" id="KW-1185">Reference proteome</keyword>
<dbReference type="VEuPathDB" id="AmoebaDB:ACA1_061120"/>
<dbReference type="PANTHER" id="PTHR13382">
    <property type="entry name" value="MITOCHONDRIAL ATP SYNTHASE COUPLING FACTOR B"/>
    <property type="match status" value="1"/>
</dbReference>
<dbReference type="SMART" id="SM00367">
    <property type="entry name" value="LRR_CC"/>
    <property type="match status" value="9"/>
</dbReference>
<dbReference type="InterPro" id="IPR050648">
    <property type="entry name" value="F-box_LRR-repeat"/>
</dbReference>
<dbReference type="Proteomes" id="UP000011083">
    <property type="component" value="Unassembled WGS sequence"/>
</dbReference>
<reference evidence="2 3" key="1">
    <citation type="journal article" date="2013" name="Genome Biol.">
        <title>Genome of Acanthamoeba castellanii highlights extensive lateral gene transfer and early evolution of tyrosine kinase signaling.</title>
        <authorList>
            <person name="Clarke M."/>
            <person name="Lohan A.J."/>
            <person name="Liu B."/>
            <person name="Lagkouvardos I."/>
            <person name="Roy S."/>
            <person name="Zafar N."/>
            <person name="Bertelli C."/>
            <person name="Schilde C."/>
            <person name="Kianianmomeni A."/>
            <person name="Burglin T.R."/>
            <person name="Frech C."/>
            <person name="Turcotte B."/>
            <person name="Kopec K.O."/>
            <person name="Synnott J.M."/>
            <person name="Choo C."/>
            <person name="Paponov I."/>
            <person name="Finkler A."/>
            <person name="Soon Heng Tan C."/>
            <person name="Hutchins A.P."/>
            <person name="Weinmeier T."/>
            <person name="Rattei T."/>
            <person name="Chu J.S."/>
            <person name="Gimenez G."/>
            <person name="Irimia M."/>
            <person name="Rigden D.J."/>
            <person name="Fitzpatrick D.A."/>
            <person name="Lorenzo-Morales J."/>
            <person name="Bateman A."/>
            <person name="Chiu C.H."/>
            <person name="Tang P."/>
            <person name="Hegemann P."/>
            <person name="Fromm H."/>
            <person name="Raoult D."/>
            <person name="Greub G."/>
            <person name="Miranda-Saavedra D."/>
            <person name="Chen N."/>
            <person name="Nash P."/>
            <person name="Ginger M.L."/>
            <person name="Horn M."/>
            <person name="Schaap P."/>
            <person name="Caler L."/>
            <person name="Loftus B."/>
        </authorList>
    </citation>
    <scope>NUCLEOTIDE SEQUENCE [LARGE SCALE GENOMIC DNA]</scope>
    <source>
        <strain evidence="2 3">Neff</strain>
    </source>
</reference>
<dbReference type="InterPro" id="IPR006553">
    <property type="entry name" value="Leu-rich_rpt_Cys-con_subtyp"/>
</dbReference>
<evidence type="ECO:0000256" key="1">
    <source>
        <dbReference type="SAM" id="MobiDB-lite"/>
    </source>
</evidence>
<feature type="compositionally biased region" description="Polar residues" evidence="1">
    <location>
        <begin position="867"/>
        <end position="886"/>
    </location>
</feature>
<dbReference type="KEGG" id="acan:ACA1_061120"/>
<dbReference type="RefSeq" id="XP_004339387.1">
    <property type="nucleotide sequence ID" value="XM_004339339.1"/>
</dbReference>
<protein>
    <submittedName>
        <fullName evidence="2">Leucine rich repeat domain containing protein</fullName>
    </submittedName>
</protein>
<feature type="region of interest" description="Disordered" evidence="1">
    <location>
        <begin position="744"/>
        <end position="780"/>
    </location>
</feature>
<feature type="region of interest" description="Disordered" evidence="1">
    <location>
        <begin position="1030"/>
        <end position="1148"/>
    </location>
</feature>
<feature type="compositionally biased region" description="Low complexity" evidence="1">
    <location>
        <begin position="744"/>
        <end position="768"/>
    </location>
</feature>
<gene>
    <name evidence="2" type="ORF">ACA1_061120</name>
</gene>
<evidence type="ECO:0000313" key="2">
    <source>
        <dbReference type="EMBL" id="ELR17374.1"/>
    </source>
</evidence>
<proteinExistence type="predicted"/>
<feature type="compositionally biased region" description="Basic and acidic residues" evidence="1">
    <location>
        <begin position="1138"/>
        <end position="1148"/>
    </location>
</feature>
<dbReference type="OrthoDB" id="10257471at2759"/>
<sequence>MNQPPALLDLCIEFVGLNITTLPSAHVPVELKERMLSFLNRRSMLTEARLRLLLDPDLRTLDMSGCRETNNTTIVRVVKCCPNITSINLAHCPAITDFTILEVAKSCKYLTSVNLCHCTVVSDTSVLQIMRNCRLLRKLDLSHCAITGYSFVALKTEQKQQLRQKPAADAGADATLASAGLPHLHFLNLSGCSKLNQRALFALMKMAPRLEALFINNDFPLQLNDALRKLAKPHHQNLKVLSLRMDQQTHIVPRFDGSLDNFVRSPTAANLKCIDLAGCMFADDRQFKSFIVACPNISRLILSHCASMSEDRFIQIAKGLPHLEMLSLANCGSIQDKCVEQLCANMASTSLSLLNLSRCKGLTDKSVEYLMQAKSLANLQKLIISGCSLSSPMFEGHPSLAYLDVSCHARFLNPHFELPALQQLNMSNVYILHGPHIACPLLASLHLINCERLIDPHINCPALNLLNIAKIKGITKGRSGSGGTGGEMTLGSVVGSFGGGSGGSAALDATHASATGLLGILGETARRRRELGRERSESEENVFYFDYNFLEEVFNFDSWNPAAGGPTVGIPTGAAASLASLGVSSSSGSAGGNLLSLKESSIECPSLSTLILSNYNFEAALGTSSPSSSFSSSSLSSFSSSSSSSSSSSPPLLLSPALLLSPSQSFVGDLRRLFGGISANLKSINLKGTKGIPLEIIAEHCPGLLSLNLSSFTPATPGQVLSTSASTTFPSLFPFQTPVLTPSPSASAATSPSLTSAPSSLSTTTTTVDGTGDRRTKSNSFVSPMSLSISSLEDFIASHSLIEIVKTNFLAPPGDSTSTAATINTNKNKIALENLILRNLTLDDAASFLPASSGSATSAGGVGKKNSLGSSGAKHQQRQSNNGSSGREQRGGVVEIASPSLKTLDLSFAQSVTEVVVNCSRLQNMNLSSSKRLERVEMRSAHHLFTLNLKSCPGVKSVVISSRAASINLRTLNLGFCIDLTEVVFRRRRRRRRLQLNRLNRLRLQAEDGANGVDDVAGRLEALRLHRVDNGDSSKGARNGVDSSDSSGGGAHGTGGGEAERAEGWKRERRRELTNVTLTVDDGNSVGGDNKGKDKESRAVNTASDDDEHSRRQRDLGSCGDDVDEDGDDDEDEEVDEEHGTGNDGKEESLELGQLRVVDLSRCAKMSFDNIYDIVRHSRETIQELYLTGCDFLDNIHVIRILRKAHCLQVLDLNECSKVNNEVFLWLIDAKEQGADVTLQRMTVVWNKGMTEEVRRRLRQELPTLLLQIHYRTTWTSSLMGK</sequence>